<dbReference type="RefSeq" id="WP_157027740.1">
    <property type="nucleotide sequence ID" value="NZ_WQMS01000014.1"/>
</dbReference>
<accession>A0A6I4J3U5</accession>
<protein>
    <recommendedName>
        <fullName evidence="1">DUF6471 domain-containing protein</fullName>
    </recommendedName>
</protein>
<dbReference type="AlphaFoldDB" id="A0A6I4J3U5"/>
<name>A0A6I4J3U5_9SPHN</name>
<proteinExistence type="predicted"/>
<reference evidence="2 3" key="1">
    <citation type="submission" date="2019-12" db="EMBL/GenBank/DDBJ databases">
        <authorList>
            <person name="Huq M.A."/>
        </authorList>
    </citation>
    <scope>NUCLEOTIDE SEQUENCE [LARGE SCALE GENOMIC DNA]</scope>
    <source>
        <strain evidence="2 3">MAH-20</strain>
    </source>
</reference>
<organism evidence="2 3">
    <name type="scientific">Sphingomonas horti</name>
    <dbReference type="NCBI Taxonomy" id="2682842"/>
    <lineage>
        <taxon>Bacteria</taxon>
        <taxon>Pseudomonadati</taxon>
        <taxon>Pseudomonadota</taxon>
        <taxon>Alphaproteobacteria</taxon>
        <taxon>Sphingomonadales</taxon>
        <taxon>Sphingomonadaceae</taxon>
        <taxon>Sphingomonas</taxon>
    </lineage>
</organism>
<dbReference type="Proteomes" id="UP000441389">
    <property type="component" value="Unassembled WGS sequence"/>
</dbReference>
<evidence type="ECO:0000259" key="1">
    <source>
        <dbReference type="Pfam" id="PF20075"/>
    </source>
</evidence>
<keyword evidence="3" id="KW-1185">Reference proteome</keyword>
<evidence type="ECO:0000313" key="3">
    <source>
        <dbReference type="Proteomes" id="UP000441389"/>
    </source>
</evidence>
<sequence length="86" mass="9785">MRKFDWPATQVDWEQLAAAIVKANLKVARMSYVDLERELTKLGVSDHHKLISARLARGKFPASFFLQALAVTGVEYIELPERPTED</sequence>
<dbReference type="InterPro" id="IPR045526">
    <property type="entry name" value="DUF6471"/>
</dbReference>
<dbReference type="Pfam" id="PF20075">
    <property type="entry name" value="DUF6471"/>
    <property type="match status" value="1"/>
</dbReference>
<feature type="domain" description="DUF6471" evidence="1">
    <location>
        <begin position="13"/>
        <end position="75"/>
    </location>
</feature>
<gene>
    <name evidence="2" type="ORF">GON01_12670</name>
</gene>
<comment type="caution">
    <text evidence="2">The sequence shown here is derived from an EMBL/GenBank/DDBJ whole genome shotgun (WGS) entry which is preliminary data.</text>
</comment>
<evidence type="ECO:0000313" key="2">
    <source>
        <dbReference type="EMBL" id="MVO78783.1"/>
    </source>
</evidence>
<dbReference type="EMBL" id="WQMS01000014">
    <property type="protein sequence ID" value="MVO78783.1"/>
    <property type="molecule type" value="Genomic_DNA"/>
</dbReference>